<protein>
    <submittedName>
        <fullName evidence="1">Uncharacterized protein</fullName>
    </submittedName>
</protein>
<dbReference type="Proteomes" id="UP000000442">
    <property type="component" value="Chromosome"/>
</dbReference>
<accession>C0QCX0</accession>
<name>C0QCX0_DESAH</name>
<evidence type="ECO:0000313" key="2">
    <source>
        <dbReference type="Proteomes" id="UP000000442"/>
    </source>
</evidence>
<proteinExistence type="predicted"/>
<gene>
    <name evidence="1" type="ordered locus">HRM2_41460</name>
</gene>
<dbReference type="HOGENOM" id="CLU_2787013_0_0_7"/>
<sequence>MPCIRGGVYFLTFGIFNTFFNKKQVLIPKSKFLSLSLSLKSVNNASLTRLDKFLIGRKDDQALIFIFL</sequence>
<evidence type="ECO:0000313" key="1">
    <source>
        <dbReference type="EMBL" id="ACN17202.1"/>
    </source>
</evidence>
<dbReference type="KEGG" id="dat:HRM2_41460"/>
<dbReference type="AlphaFoldDB" id="C0QCX0"/>
<keyword evidence="2" id="KW-1185">Reference proteome</keyword>
<organism evidence="1 2">
    <name type="scientific">Desulforapulum autotrophicum (strain ATCC 43914 / DSM 3382 / VKM B-1955 / HRM2)</name>
    <name type="common">Desulfobacterium autotrophicum</name>
    <dbReference type="NCBI Taxonomy" id="177437"/>
    <lineage>
        <taxon>Bacteria</taxon>
        <taxon>Pseudomonadati</taxon>
        <taxon>Thermodesulfobacteriota</taxon>
        <taxon>Desulfobacteria</taxon>
        <taxon>Desulfobacterales</taxon>
        <taxon>Desulfobacteraceae</taxon>
        <taxon>Desulforapulum</taxon>
    </lineage>
</organism>
<dbReference type="EMBL" id="CP001087">
    <property type="protein sequence ID" value="ACN17202.1"/>
    <property type="molecule type" value="Genomic_DNA"/>
</dbReference>
<reference evidence="1 2" key="1">
    <citation type="journal article" date="2009" name="Environ. Microbiol.">
        <title>Genome sequence of Desulfobacterium autotrophicum HRM2, a marine sulfate reducer oxidizing organic carbon completely to carbon dioxide.</title>
        <authorList>
            <person name="Strittmatter A.W."/>
            <person name="Liesegang H."/>
            <person name="Rabus R."/>
            <person name="Decker I."/>
            <person name="Amann J."/>
            <person name="Andres S."/>
            <person name="Henne A."/>
            <person name="Fricke W.F."/>
            <person name="Martinez-Arias R."/>
            <person name="Bartels D."/>
            <person name="Goesmann A."/>
            <person name="Krause L."/>
            <person name="Puehler A."/>
            <person name="Klenk H.P."/>
            <person name="Richter M."/>
            <person name="Schuler M."/>
            <person name="Gloeckner F.O."/>
            <person name="Meyerdierks A."/>
            <person name="Gottschalk G."/>
            <person name="Amann R."/>
        </authorList>
    </citation>
    <scope>NUCLEOTIDE SEQUENCE [LARGE SCALE GENOMIC DNA]</scope>
    <source>
        <strain evidence="2">ATCC 43914 / DSM 3382 / HRM2</strain>
    </source>
</reference>